<dbReference type="Proteomes" id="UP000622890">
    <property type="component" value="Unassembled WGS sequence"/>
</dbReference>
<organism evidence="7 8">
    <name type="scientific">Noviherbaspirillum pedocola</name>
    <dbReference type="NCBI Taxonomy" id="2801341"/>
    <lineage>
        <taxon>Bacteria</taxon>
        <taxon>Pseudomonadati</taxon>
        <taxon>Pseudomonadota</taxon>
        <taxon>Betaproteobacteria</taxon>
        <taxon>Burkholderiales</taxon>
        <taxon>Oxalobacteraceae</taxon>
        <taxon>Noviherbaspirillum</taxon>
    </lineage>
</organism>
<evidence type="ECO:0000256" key="3">
    <source>
        <dbReference type="ARBA" id="ARBA00022553"/>
    </source>
</evidence>
<feature type="domain" description="Histidine kinase" evidence="5">
    <location>
        <begin position="474"/>
        <end position="685"/>
    </location>
</feature>
<dbReference type="InterPro" id="IPR006675">
    <property type="entry name" value="HDIG_dom"/>
</dbReference>
<evidence type="ECO:0000259" key="6">
    <source>
        <dbReference type="PROSITE" id="PS51833"/>
    </source>
</evidence>
<keyword evidence="3" id="KW-0597">Phosphoprotein</keyword>
<sequence>MPQVLLKLMQQCQDENAGMSELALLISQDPGLAGTVLTAANSSAYHRNGGRKPSIEQALMTLGTDMVKTLVISESVFQMFNEFSRPGAIDLRGFWKHSLSAACLARALAQRIQHPHAEEAYLAGLLHDVGRLALLAAAPQEYAVNFHAYDDAKLCWVEQRTLQMNHAEAGAWLVGRWKLDSFLADSIQYHHEPTERLLNAHPLIRIVTLAHLLSTPEANEEALADAGRLCELTVEELAGLRDRAASQVEKAASMLGIDLAGADDIPAQAAYVPPQSAAGQDVMQDQFGEEMRNMVLATSIGRTLGRQTDQNGLLETLVRSASILFGFDQAVVLLTERQERRMRGIPGEGQPRRLAEFSVSLQPGGRLGDAALNRRIAVIHRNGNLLDLAEEQLLGMLSSECLVCLPLIENGECVGMLIGSTGEARAAELQARERLLLTFGAQGAKALQQMQNIAAELDSRVKEVAQEYQAATRRVAHEVNNPLSIIKNYLGILDGKLRRQDMVVNEVSILHEEIDRVGQIVRELANLQPAPSDAGVEIGRVVRDVVKLFQETEFLPPKVNIHLMLQSAPSEVEASADTIKQILMNLLKNAVEALPHGGDIEIADHGTVNRDGKLYVELSLRDNGPGMPQHVLAGLFSPVKSTKPGANRGLGLSIVHGLVSKLNGMILCRSNGGGTTFEILLPLRTRTDAPSAAAAAPDTL</sequence>
<dbReference type="CDD" id="cd00075">
    <property type="entry name" value="HATPase"/>
    <property type="match status" value="1"/>
</dbReference>
<dbReference type="Pfam" id="PF00512">
    <property type="entry name" value="HisKA"/>
    <property type="match status" value="1"/>
</dbReference>
<name>A0A934W924_9BURK</name>
<dbReference type="InterPro" id="IPR052340">
    <property type="entry name" value="RNase_Y/CdgJ"/>
</dbReference>
<evidence type="ECO:0000256" key="1">
    <source>
        <dbReference type="ARBA" id="ARBA00000085"/>
    </source>
</evidence>
<dbReference type="PROSITE" id="PS50109">
    <property type="entry name" value="HIS_KIN"/>
    <property type="match status" value="1"/>
</dbReference>
<proteinExistence type="predicted"/>
<dbReference type="InterPro" id="IPR004358">
    <property type="entry name" value="Sig_transdc_His_kin-like_C"/>
</dbReference>
<dbReference type="PRINTS" id="PR00344">
    <property type="entry name" value="BCTRLSENSOR"/>
</dbReference>
<feature type="domain" description="HDOD" evidence="6">
    <location>
        <begin position="1"/>
        <end position="193"/>
    </location>
</feature>
<feature type="coiled-coil region" evidence="4">
    <location>
        <begin position="447"/>
        <end position="474"/>
    </location>
</feature>
<dbReference type="SUPFAM" id="SSF109604">
    <property type="entry name" value="HD-domain/PDEase-like"/>
    <property type="match status" value="1"/>
</dbReference>
<dbReference type="CDD" id="cd00082">
    <property type="entry name" value="HisKA"/>
    <property type="match status" value="1"/>
</dbReference>
<evidence type="ECO:0000256" key="2">
    <source>
        <dbReference type="ARBA" id="ARBA00012438"/>
    </source>
</evidence>
<dbReference type="Pfam" id="PF02518">
    <property type="entry name" value="HATPase_c"/>
    <property type="match status" value="1"/>
</dbReference>
<dbReference type="InterPro" id="IPR005467">
    <property type="entry name" value="His_kinase_dom"/>
</dbReference>
<dbReference type="InterPro" id="IPR036097">
    <property type="entry name" value="HisK_dim/P_sf"/>
</dbReference>
<dbReference type="EC" id="2.7.13.3" evidence="2"/>
<dbReference type="Pfam" id="PF08668">
    <property type="entry name" value="HDOD"/>
    <property type="match status" value="1"/>
</dbReference>
<accession>A0A934W924</accession>
<dbReference type="SUPFAM" id="SSF47384">
    <property type="entry name" value="Homodimeric domain of signal transducing histidine kinase"/>
    <property type="match status" value="1"/>
</dbReference>
<dbReference type="GO" id="GO:0000155">
    <property type="term" value="F:phosphorelay sensor kinase activity"/>
    <property type="evidence" value="ECO:0007669"/>
    <property type="project" value="InterPro"/>
</dbReference>
<dbReference type="EMBL" id="JAEPBG010000019">
    <property type="protein sequence ID" value="MBK4738265.1"/>
    <property type="molecule type" value="Genomic_DNA"/>
</dbReference>
<dbReference type="InterPro" id="IPR029016">
    <property type="entry name" value="GAF-like_dom_sf"/>
</dbReference>
<dbReference type="Pfam" id="PF01590">
    <property type="entry name" value="GAF"/>
    <property type="match status" value="1"/>
</dbReference>
<dbReference type="InterPro" id="IPR003018">
    <property type="entry name" value="GAF"/>
</dbReference>
<keyword evidence="4" id="KW-0175">Coiled coil</keyword>
<dbReference type="InterPro" id="IPR036890">
    <property type="entry name" value="HATPase_C_sf"/>
</dbReference>
<dbReference type="SMART" id="SM00387">
    <property type="entry name" value="HATPase_c"/>
    <property type="match status" value="1"/>
</dbReference>
<evidence type="ECO:0000259" key="5">
    <source>
        <dbReference type="PROSITE" id="PS50109"/>
    </source>
</evidence>
<keyword evidence="8" id="KW-1185">Reference proteome</keyword>
<dbReference type="InterPro" id="IPR013976">
    <property type="entry name" value="HDOD"/>
</dbReference>
<dbReference type="InterPro" id="IPR003607">
    <property type="entry name" value="HD/PDEase_dom"/>
</dbReference>
<comment type="caution">
    <text evidence="7">The sequence shown here is derived from an EMBL/GenBank/DDBJ whole genome shotgun (WGS) entry which is preliminary data.</text>
</comment>
<protein>
    <recommendedName>
        <fullName evidence="2">histidine kinase</fullName>
        <ecNumber evidence="2">2.7.13.3</ecNumber>
    </recommendedName>
</protein>
<dbReference type="NCBIfam" id="TIGR00277">
    <property type="entry name" value="HDIG"/>
    <property type="match status" value="1"/>
</dbReference>
<dbReference type="SUPFAM" id="SSF55781">
    <property type="entry name" value="GAF domain-like"/>
    <property type="match status" value="1"/>
</dbReference>
<evidence type="ECO:0000256" key="4">
    <source>
        <dbReference type="SAM" id="Coils"/>
    </source>
</evidence>
<dbReference type="PANTHER" id="PTHR33525:SF5">
    <property type="entry name" value="TWO COMPONENT SIGNAL TRANSDUCTION SYSTEM RESPONSE REGULATOR"/>
    <property type="match status" value="1"/>
</dbReference>
<dbReference type="Gene3D" id="1.10.3210.10">
    <property type="entry name" value="Hypothetical protein af1432"/>
    <property type="match status" value="1"/>
</dbReference>
<reference evidence="7" key="1">
    <citation type="submission" date="2021-01" db="EMBL/GenBank/DDBJ databases">
        <title>Genome sequence of strain Noviherbaspirillum sp. DKR-6.</title>
        <authorList>
            <person name="Chaudhary D.K."/>
        </authorList>
    </citation>
    <scope>NUCLEOTIDE SEQUENCE</scope>
    <source>
        <strain evidence="7">DKR-6</strain>
    </source>
</reference>
<gene>
    <name evidence="7" type="ORF">JJB74_26890</name>
</gene>
<evidence type="ECO:0000313" key="8">
    <source>
        <dbReference type="Proteomes" id="UP000622890"/>
    </source>
</evidence>
<comment type="catalytic activity">
    <reaction evidence="1">
        <text>ATP + protein L-histidine = ADP + protein N-phospho-L-histidine.</text>
        <dbReference type="EC" id="2.7.13.3"/>
    </reaction>
</comment>
<dbReference type="PANTHER" id="PTHR33525">
    <property type="match status" value="1"/>
</dbReference>
<dbReference type="CDD" id="cd00077">
    <property type="entry name" value="HDc"/>
    <property type="match status" value="1"/>
</dbReference>
<evidence type="ECO:0000313" key="7">
    <source>
        <dbReference type="EMBL" id="MBK4738265.1"/>
    </source>
</evidence>
<dbReference type="Gene3D" id="3.30.565.10">
    <property type="entry name" value="Histidine kinase-like ATPase, C-terminal domain"/>
    <property type="match status" value="1"/>
</dbReference>
<dbReference type="AlphaFoldDB" id="A0A934W924"/>
<dbReference type="PROSITE" id="PS51833">
    <property type="entry name" value="HDOD"/>
    <property type="match status" value="1"/>
</dbReference>
<dbReference type="Gene3D" id="3.30.450.40">
    <property type="match status" value="1"/>
</dbReference>
<dbReference type="InterPro" id="IPR003661">
    <property type="entry name" value="HisK_dim/P_dom"/>
</dbReference>
<dbReference type="SUPFAM" id="SSF55874">
    <property type="entry name" value="ATPase domain of HSP90 chaperone/DNA topoisomerase II/histidine kinase"/>
    <property type="match status" value="1"/>
</dbReference>
<dbReference type="Gene3D" id="1.10.287.130">
    <property type="match status" value="1"/>
</dbReference>
<dbReference type="InterPro" id="IPR003594">
    <property type="entry name" value="HATPase_dom"/>
</dbReference>